<accession>A0A9N9ASJ2</accession>
<gene>
    <name evidence="2" type="ORF">PBRASI_LOCUS4711</name>
</gene>
<dbReference type="AlphaFoldDB" id="A0A9N9ASJ2"/>
<reference evidence="2" key="1">
    <citation type="submission" date="2021-06" db="EMBL/GenBank/DDBJ databases">
        <authorList>
            <person name="Kallberg Y."/>
            <person name="Tangrot J."/>
            <person name="Rosling A."/>
        </authorList>
    </citation>
    <scope>NUCLEOTIDE SEQUENCE</scope>
    <source>
        <strain evidence="2">BR232B</strain>
    </source>
</reference>
<comment type="caution">
    <text evidence="2">The sequence shown here is derived from an EMBL/GenBank/DDBJ whole genome shotgun (WGS) entry which is preliminary data.</text>
</comment>
<dbReference type="EMBL" id="CAJVPI010000505">
    <property type="protein sequence ID" value="CAG8543491.1"/>
    <property type="molecule type" value="Genomic_DNA"/>
</dbReference>
<evidence type="ECO:0000313" key="2">
    <source>
        <dbReference type="EMBL" id="CAG8543491.1"/>
    </source>
</evidence>
<keyword evidence="3" id="KW-1185">Reference proteome</keyword>
<name>A0A9N9ASJ2_9GLOM</name>
<feature type="compositionally biased region" description="Basic and acidic residues" evidence="1">
    <location>
        <begin position="43"/>
        <end position="54"/>
    </location>
</feature>
<evidence type="ECO:0000256" key="1">
    <source>
        <dbReference type="SAM" id="MobiDB-lite"/>
    </source>
</evidence>
<sequence length="54" mass="6087">MSFITGKAIRSGDMERGHKGDGKGLSEDGHECFVMEISYAPQDQDRQKTSEDFY</sequence>
<dbReference type="OrthoDB" id="2440450at2759"/>
<organism evidence="2 3">
    <name type="scientific">Paraglomus brasilianum</name>
    <dbReference type="NCBI Taxonomy" id="144538"/>
    <lineage>
        <taxon>Eukaryota</taxon>
        <taxon>Fungi</taxon>
        <taxon>Fungi incertae sedis</taxon>
        <taxon>Mucoromycota</taxon>
        <taxon>Glomeromycotina</taxon>
        <taxon>Glomeromycetes</taxon>
        <taxon>Paraglomerales</taxon>
        <taxon>Paraglomeraceae</taxon>
        <taxon>Paraglomus</taxon>
    </lineage>
</organism>
<feature type="region of interest" description="Disordered" evidence="1">
    <location>
        <begin position="1"/>
        <end position="54"/>
    </location>
</feature>
<protein>
    <submittedName>
        <fullName evidence="2">3000_t:CDS:1</fullName>
    </submittedName>
</protein>
<dbReference type="Proteomes" id="UP000789739">
    <property type="component" value="Unassembled WGS sequence"/>
</dbReference>
<proteinExistence type="predicted"/>
<evidence type="ECO:0000313" key="3">
    <source>
        <dbReference type="Proteomes" id="UP000789739"/>
    </source>
</evidence>
<feature type="compositionally biased region" description="Basic and acidic residues" evidence="1">
    <location>
        <begin position="10"/>
        <end position="33"/>
    </location>
</feature>